<name>A0A803MGF3_CHEQI</name>
<dbReference type="InterPro" id="IPR021099">
    <property type="entry name" value="PORR_domain"/>
</dbReference>
<dbReference type="Proteomes" id="UP000596660">
    <property type="component" value="Unplaced"/>
</dbReference>
<dbReference type="AlphaFoldDB" id="A0A803MGF3"/>
<evidence type="ECO:0000313" key="3">
    <source>
        <dbReference type="Proteomes" id="UP000596660"/>
    </source>
</evidence>
<dbReference type="OMA" id="RKESCGC"/>
<dbReference type="InterPro" id="IPR045040">
    <property type="entry name" value="PORR_fam"/>
</dbReference>
<proteinExistence type="predicted"/>
<organism evidence="2 3">
    <name type="scientific">Chenopodium quinoa</name>
    <name type="common">Quinoa</name>
    <dbReference type="NCBI Taxonomy" id="63459"/>
    <lineage>
        <taxon>Eukaryota</taxon>
        <taxon>Viridiplantae</taxon>
        <taxon>Streptophyta</taxon>
        <taxon>Embryophyta</taxon>
        <taxon>Tracheophyta</taxon>
        <taxon>Spermatophyta</taxon>
        <taxon>Magnoliopsida</taxon>
        <taxon>eudicotyledons</taxon>
        <taxon>Gunneridae</taxon>
        <taxon>Pentapetalae</taxon>
        <taxon>Caryophyllales</taxon>
        <taxon>Chenopodiaceae</taxon>
        <taxon>Chenopodioideae</taxon>
        <taxon>Atripliceae</taxon>
        <taxon>Chenopodium</taxon>
    </lineage>
</organism>
<evidence type="ECO:0000259" key="1">
    <source>
        <dbReference type="Pfam" id="PF11955"/>
    </source>
</evidence>
<dbReference type="EnsemblPlants" id="AUR62029055-RA">
    <property type="protein sequence ID" value="AUR62029055-RA:cds"/>
    <property type="gene ID" value="AUR62029055"/>
</dbReference>
<dbReference type="Gramene" id="AUR62029055-RA">
    <property type="protein sequence ID" value="AUR62029055-RA:cds"/>
    <property type="gene ID" value="AUR62029055"/>
</dbReference>
<reference evidence="2" key="1">
    <citation type="journal article" date="2017" name="Nature">
        <title>The genome of Chenopodium quinoa.</title>
        <authorList>
            <person name="Jarvis D.E."/>
            <person name="Ho Y.S."/>
            <person name="Lightfoot D.J."/>
            <person name="Schmoeckel S.M."/>
            <person name="Li B."/>
            <person name="Borm T.J.A."/>
            <person name="Ohyanagi H."/>
            <person name="Mineta K."/>
            <person name="Michell C.T."/>
            <person name="Saber N."/>
            <person name="Kharbatia N.M."/>
            <person name="Rupper R.R."/>
            <person name="Sharp A.R."/>
            <person name="Dally N."/>
            <person name="Boughton B.A."/>
            <person name="Woo Y.H."/>
            <person name="Gao G."/>
            <person name="Schijlen E.G.W.M."/>
            <person name="Guo X."/>
            <person name="Momin A.A."/>
            <person name="Negrao S."/>
            <person name="Al-Babili S."/>
            <person name="Gehring C."/>
            <person name="Roessner U."/>
            <person name="Jung C."/>
            <person name="Murphy K."/>
            <person name="Arold S.T."/>
            <person name="Gojobori T."/>
            <person name="van der Linden C.G."/>
            <person name="van Loo E.N."/>
            <person name="Jellen E.N."/>
            <person name="Maughan P.J."/>
            <person name="Tester M."/>
        </authorList>
    </citation>
    <scope>NUCLEOTIDE SEQUENCE [LARGE SCALE GENOMIC DNA]</scope>
    <source>
        <strain evidence="2">cv. PI 614886</strain>
    </source>
</reference>
<dbReference type="Pfam" id="PF11955">
    <property type="entry name" value="PORR"/>
    <property type="match status" value="1"/>
</dbReference>
<protein>
    <recommendedName>
        <fullName evidence="1">PORR domain-containing protein</fullName>
    </recommendedName>
</protein>
<dbReference type="GO" id="GO:0003723">
    <property type="term" value="F:RNA binding"/>
    <property type="evidence" value="ECO:0007669"/>
    <property type="project" value="InterPro"/>
</dbReference>
<dbReference type="PANTHER" id="PTHR31476">
    <property type="entry name" value="PROTEIN WHAT'S THIS FACTOR 1 HOMOLOG, CHLOROPLASTIC"/>
    <property type="match status" value="1"/>
</dbReference>
<keyword evidence="3" id="KW-1185">Reference proteome</keyword>
<feature type="domain" description="PORR" evidence="1">
    <location>
        <begin position="50"/>
        <end position="292"/>
    </location>
</feature>
<sequence length="293" mass="33815">MLSICWSTTKTSKKLFCHAKEIVLFSLDKDPLSYCCIRKLSYVNVYMKWKKNRSYDSIETIYRSPELKPLISLKNCIAEAPSGCIPISDVSKRGLVLDVPIKVVKFLRQDPSVFEEFVGPQYNLPWFRLTPKAMEIDVEEKAIYKDYKSDLQLRLTKLILMTREQRLPMRIIQGVQWYLGLPDNFLKNPDINLDSSFRFVEMENGDRGLAIEGEEKMMSILQKNAVQRGLSNGGWMEPIPFPLFPSGGLRLKKKISAWLDEFQKLPYVSPYEDFSHLSPDSDISRKESCGCFA</sequence>
<reference evidence="2" key="2">
    <citation type="submission" date="2021-03" db="UniProtKB">
        <authorList>
            <consortium name="EnsemblPlants"/>
        </authorList>
    </citation>
    <scope>IDENTIFICATION</scope>
</reference>
<dbReference type="PANTHER" id="PTHR31476:SF13">
    <property type="entry name" value="PROTEIN WHAT'S THIS FACTOR 9, MITOCHONDRIAL"/>
    <property type="match status" value="1"/>
</dbReference>
<evidence type="ECO:0000313" key="2">
    <source>
        <dbReference type="EnsemblPlants" id="AUR62029055-RA:cds"/>
    </source>
</evidence>
<accession>A0A803MGF3</accession>